<dbReference type="InterPro" id="IPR006910">
    <property type="entry name" value="Rad21_Rec8_N"/>
</dbReference>
<evidence type="ECO:0000259" key="4">
    <source>
        <dbReference type="Pfam" id="PF04825"/>
    </source>
</evidence>
<feature type="region of interest" description="Disordered" evidence="3">
    <location>
        <begin position="293"/>
        <end position="318"/>
    </location>
</feature>
<dbReference type="AlphaFoldDB" id="A0A8K0X374"/>
<dbReference type="Proteomes" id="UP000813385">
    <property type="component" value="Unassembled WGS sequence"/>
</dbReference>
<feature type="compositionally biased region" description="Polar residues" evidence="3">
    <location>
        <begin position="522"/>
        <end position="539"/>
    </location>
</feature>
<dbReference type="GO" id="GO:0030892">
    <property type="term" value="C:mitotic cohesin complex"/>
    <property type="evidence" value="ECO:0007669"/>
    <property type="project" value="TreeGrafter"/>
</dbReference>
<dbReference type="GO" id="GO:0003682">
    <property type="term" value="F:chromatin binding"/>
    <property type="evidence" value="ECO:0007669"/>
    <property type="project" value="TreeGrafter"/>
</dbReference>
<dbReference type="OrthoDB" id="5427633at2759"/>
<accession>A0A8K0X374</accession>
<reference evidence="5" key="1">
    <citation type="journal article" date="2021" name="Nat. Commun.">
        <title>Genetic determinants of endophytism in the Arabidopsis root mycobiome.</title>
        <authorList>
            <person name="Mesny F."/>
            <person name="Miyauchi S."/>
            <person name="Thiergart T."/>
            <person name="Pickel B."/>
            <person name="Atanasova L."/>
            <person name="Karlsson M."/>
            <person name="Huettel B."/>
            <person name="Barry K.W."/>
            <person name="Haridas S."/>
            <person name="Chen C."/>
            <person name="Bauer D."/>
            <person name="Andreopoulos W."/>
            <person name="Pangilinan J."/>
            <person name="LaButti K."/>
            <person name="Riley R."/>
            <person name="Lipzen A."/>
            <person name="Clum A."/>
            <person name="Drula E."/>
            <person name="Henrissat B."/>
            <person name="Kohler A."/>
            <person name="Grigoriev I.V."/>
            <person name="Martin F.M."/>
            <person name="Hacquard S."/>
        </authorList>
    </citation>
    <scope>NUCLEOTIDE SEQUENCE</scope>
    <source>
        <strain evidence="5">MPI-CAGE-AT-0016</strain>
    </source>
</reference>
<protein>
    <submittedName>
        <fullName evidence="5">Rec8 like protein-domain-containing protein</fullName>
    </submittedName>
</protein>
<evidence type="ECO:0000256" key="2">
    <source>
        <dbReference type="ARBA" id="ARBA00023242"/>
    </source>
</evidence>
<keyword evidence="2" id="KW-0539">Nucleus</keyword>
<dbReference type="PANTHER" id="PTHR12585">
    <property type="entry name" value="SCC1 / RAD21 FAMILY MEMBER"/>
    <property type="match status" value="1"/>
</dbReference>
<evidence type="ECO:0000256" key="3">
    <source>
        <dbReference type="SAM" id="MobiDB-lite"/>
    </source>
</evidence>
<dbReference type="GO" id="GO:0005634">
    <property type="term" value="C:nucleus"/>
    <property type="evidence" value="ECO:0007669"/>
    <property type="project" value="UniProtKB-SubCell"/>
</dbReference>
<sequence length="703" mass="77306">MFYSHEILTSQQHGVATIWLLATVGPRGSTRKITRKAIQEVDVKRACAKFIEPGAPLALRLQSNLLYGVSRVYSQQCNYVLTDAEKVQNDMKLFYRLVAQNETDPEAGKAMRDQNILPDDPNFIPEVEIPPFDFDFAGNTVNKESQASSRMVYSQLSPSDLVSSAGRDGGLMEFDFSRSEGGPGSVFFPTPTKSNMPFRNINLPESRIDAVQDMEHLDDMGYIDLDMEIAPDGTILGFADDMDLPRLPFPAQEMGALPMESMEVVDDHAKPDQDPIFGDDGDFVMADVPLVTHSKEARPARQSTETPELSTDSGSPVRRRAVRRRAIKLDDNGARTNFSSAVLEEWRVNYLQYNEDQANQKWPPKVTTKQAQSNAFTVMFGMGLCGVGRPNGVDGFKHPLAELFAGEALEASVFDLQRSEGSGSKNGRGNRRSASDAFDEEDNSEEGSRRVRPRVDTDDLQADMGAQQPNLNDADDGMPVLFDEPDMQPEAAREQQGRLEDRMSSSIMPWNRTPSVHRPSSVIGSKQNVPGSRQATGSPKNIEIHPIGRYSDGPGEPTSELGFGPLPSLHSDFEEFGPAALVPTQQAEDSQWMHSALDTAGNEFLGYVKEQAKRTGGLLEGEEDGRLWIEFAELAVPGKHTKIVAAQAFLHVLTLGTKNVIKIDQDLENNVPFGTIHVGAIIDMESEISSSIPNGPEDEAMAD</sequence>
<evidence type="ECO:0000313" key="5">
    <source>
        <dbReference type="EMBL" id="KAH7362382.1"/>
    </source>
</evidence>
<feature type="domain" description="Rad21/Rec8-like protein N-terminal" evidence="4">
    <location>
        <begin position="1"/>
        <end position="111"/>
    </location>
</feature>
<proteinExistence type="predicted"/>
<dbReference type="CDD" id="cd21789">
    <property type="entry name" value="Rad21_Rec8_M_SpRec8p-like"/>
    <property type="match status" value="1"/>
</dbReference>
<feature type="compositionally biased region" description="Basic and acidic residues" evidence="3">
    <location>
        <begin position="446"/>
        <end position="457"/>
    </location>
</feature>
<evidence type="ECO:0000256" key="1">
    <source>
        <dbReference type="ARBA" id="ARBA00004123"/>
    </source>
</evidence>
<dbReference type="GO" id="GO:0007064">
    <property type="term" value="P:mitotic sister chromatid cohesion"/>
    <property type="evidence" value="ECO:0007669"/>
    <property type="project" value="TreeGrafter"/>
</dbReference>
<dbReference type="EMBL" id="JAGPXD010000003">
    <property type="protein sequence ID" value="KAH7362382.1"/>
    <property type="molecule type" value="Genomic_DNA"/>
</dbReference>
<dbReference type="Pfam" id="PF04825">
    <property type="entry name" value="Rad21_Rec8_N"/>
    <property type="match status" value="1"/>
</dbReference>
<evidence type="ECO:0000313" key="6">
    <source>
        <dbReference type="Proteomes" id="UP000813385"/>
    </source>
</evidence>
<dbReference type="PANTHER" id="PTHR12585:SF70">
    <property type="entry name" value="RAD21_REC8 N TERMINAL DOMAIN PROTEIN (AFU_ORTHOLOGUE AFUA_6G02900)"/>
    <property type="match status" value="1"/>
</dbReference>
<dbReference type="InterPro" id="IPR039781">
    <property type="entry name" value="Rad21/Rec8-like"/>
</dbReference>
<organism evidence="5 6">
    <name type="scientific">Plectosphaerella cucumerina</name>
    <dbReference type="NCBI Taxonomy" id="40658"/>
    <lineage>
        <taxon>Eukaryota</taxon>
        <taxon>Fungi</taxon>
        <taxon>Dikarya</taxon>
        <taxon>Ascomycota</taxon>
        <taxon>Pezizomycotina</taxon>
        <taxon>Sordariomycetes</taxon>
        <taxon>Hypocreomycetidae</taxon>
        <taxon>Glomerellales</taxon>
        <taxon>Plectosphaerellaceae</taxon>
        <taxon>Plectosphaerella</taxon>
    </lineage>
</organism>
<feature type="region of interest" description="Disordered" evidence="3">
    <location>
        <begin position="509"/>
        <end position="560"/>
    </location>
</feature>
<feature type="region of interest" description="Disordered" evidence="3">
    <location>
        <begin position="418"/>
        <end position="477"/>
    </location>
</feature>
<name>A0A8K0X374_9PEZI</name>
<comment type="subcellular location">
    <subcellularLocation>
        <location evidence="1">Nucleus</location>
    </subcellularLocation>
</comment>
<feature type="compositionally biased region" description="Polar residues" evidence="3">
    <location>
        <begin position="301"/>
        <end position="314"/>
    </location>
</feature>
<comment type="caution">
    <text evidence="5">The sequence shown here is derived from an EMBL/GenBank/DDBJ whole genome shotgun (WGS) entry which is preliminary data.</text>
</comment>
<gene>
    <name evidence="5" type="ORF">B0T11DRAFT_83705</name>
</gene>
<keyword evidence="6" id="KW-1185">Reference proteome</keyword>